<evidence type="ECO:0000313" key="1">
    <source>
        <dbReference type="EMBL" id="GAH41516.1"/>
    </source>
</evidence>
<organism evidence="1">
    <name type="scientific">marine sediment metagenome</name>
    <dbReference type="NCBI Taxonomy" id="412755"/>
    <lineage>
        <taxon>unclassified sequences</taxon>
        <taxon>metagenomes</taxon>
        <taxon>ecological metagenomes</taxon>
    </lineage>
</organism>
<feature type="non-terminal residue" evidence="1">
    <location>
        <position position="1"/>
    </location>
</feature>
<reference evidence="1" key="1">
    <citation type="journal article" date="2014" name="Front. Microbiol.">
        <title>High frequency of phylogenetically diverse reductive dehalogenase-homologous genes in deep subseafloor sedimentary metagenomes.</title>
        <authorList>
            <person name="Kawai M."/>
            <person name="Futagami T."/>
            <person name="Toyoda A."/>
            <person name="Takaki Y."/>
            <person name="Nishi S."/>
            <person name="Hori S."/>
            <person name="Arai W."/>
            <person name="Tsubouchi T."/>
            <person name="Morono Y."/>
            <person name="Uchiyama I."/>
            <person name="Ito T."/>
            <person name="Fujiyama A."/>
            <person name="Inagaki F."/>
            <person name="Takami H."/>
        </authorList>
    </citation>
    <scope>NUCLEOTIDE SEQUENCE</scope>
    <source>
        <strain evidence="1">Expedition CK06-06</strain>
    </source>
</reference>
<gene>
    <name evidence="1" type="ORF">S03H2_16545</name>
</gene>
<dbReference type="EMBL" id="BARU01008458">
    <property type="protein sequence ID" value="GAH41516.1"/>
    <property type="molecule type" value="Genomic_DNA"/>
</dbReference>
<protein>
    <submittedName>
        <fullName evidence="1">Uncharacterized protein</fullName>
    </submittedName>
</protein>
<comment type="caution">
    <text evidence="1">The sequence shown here is derived from an EMBL/GenBank/DDBJ whole genome shotgun (WGS) entry which is preliminary data.</text>
</comment>
<dbReference type="AlphaFoldDB" id="X1F7D2"/>
<name>X1F7D2_9ZZZZ</name>
<accession>X1F7D2</accession>
<sequence length="83" mass="9814">WDLLNQKGFRIGVYRPLSVWSAKEFDGFCVPNPLLLEKNTYPQNLNFIAELDIKARSEKYSISFMVKFFLETYDIWFPINTVS</sequence>
<proteinExistence type="predicted"/>